<comment type="subcellular location">
    <subcellularLocation>
        <location evidence="3">Nucleus lamina</location>
    </subcellularLocation>
</comment>
<evidence type="ECO:0000256" key="1">
    <source>
        <dbReference type="ARBA" id="ARBA00023054"/>
    </source>
</evidence>
<evidence type="ECO:0000256" key="5">
    <source>
        <dbReference type="SAM" id="Coils"/>
    </source>
</evidence>
<evidence type="ECO:0000256" key="2">
    <source>
        <dbReference type="ARBA" id="ARBA00023242"/>
    </source>
</evidence>
<dbReference type="EMBL" id="JAJJMA010241830">
    <property type="protein sequence ID" value="MCL7042997.1"/>
    <property type="molecule type" value="Genomic_DNA"/>
</dbReference>
<evidence type="ECO:0000256" key="4">
    <source>
        <dbReference type="ARBA" id="ARBA00024208"/>
    </source>
</evidence>
<sequence length="160" mass="18306">MGLLLIEKKHWTTELEEIRQALAVTNENLKREQMAHLIALSEMEKRDQELRKAVGVEKQCVADLEKALHKMRAESAEVKYASDRKMEEAHALVLSFEDKSSELEMKLTAADAKFAEVSQFSLEVERKLKQVEARESAVRSAYHSFIAEYVFPISVLLVTI</sequence>
<comment type="caution">
    <text evidence="6">The sequence shown here is derived from an EMBL/GenBank/DDBJ whole genome shotgun (WGS) entry which is preliminary data.</text>
</comment>
<dbReference type="InterPro" id="IPR040418">
    <property type="entry name" value="CRWN"/>
</dbReference>
<accession>A0AA41VKJ0</accession>
<proteinExistence type="inferred from homology"/>
<dbReference type="Proteomes" id="UP001177140">
    <property type="component" value="Unassembled WGS sequence"/>
</dbReference>
<dbReference type="GO" id="GO:0005652">
    <property type="term" value="C:nuclear lamina"/>
    <property type="evidence" value="ECO:0007669"/>
    <property type="project" value="UniProtKB-SubCell"/>
</dbReference>
<dbReference type="AlphaFoldDB" id="A0AA41VKJ0"/>
<dbReference type="GO" id="GO:0006997">
    <property type="term" value="P:nucleus organization"/>
    <property type="evidence" value="ECO:0007669"/>
    <property type="project" value="InterPro"/>
</dbReference>
<feature type="coiled-coil region" evidence="5">
    <location>
        <begin position="12"/>
        <end position="46"/>
    </location>
</feature>
<organism evidence="6 7">
    <name type="scientific">Papaver nudicaule</name>
    <name type="common">Iceland poppy</name>
    <dbReference type="NCBI Taxonomy" id="74823"/>
    <lineage>
        <taxon>Eukaryota</taxon>
        <taxon>Viridiplantae</taxon>
        <taxon>Streptophyta</taxon>
        <taxon>Embryophyta</taxon>
        <taxon>Tracheophyta</taxon>
        <taxon>Spermatophyta</taxon>
        <taxon>Magnoliopsida</taxon>
        <taxon>Ranunculales</taxon>
        <taxon>Papaveraceae</taxon>
        <taxon>Papaveroideae</taxon>
        <taxon>Papaver</taxon>
    </lineage>
</organism>
<protein>
    <submittedName>
        <fullName evidence="6">Uncharacterized protein</fullName>
    </submittedName>
</protein>
<keyword evidence="7" id="KW-1185">Reference proteome</keyword>
<reference evidence="6" key="1">
    <citation type="submission" date="2022-03" db="EMBL/GenBank/DDBJ databases">
        <title>A functionally conserved STORR gene fusion in Papaver species that diverged 16.8 million years ago.</title>
        <authorList>
            <person name="Catania T."/>
        </authorList>
    </citation>
    <scope>NUCLEOTIDE SEQUENCE</scope>
    <source>
        <strain evidence="6">S-191538</strain>
    </source>
</reference>
<dbReference type="PANTHER" id="PTHR31908">
    <property type="entry name" value="PROTEIN CROWDED NUCLEI 4"/>
    <property type="match status" value="1"/>
</dbReference>
<dbReference type="PANTHER" id="PTHR31908:SF11">
    <property type="entry name" value="PROTEIN CROWDED NUCLEI 1"/>
    <property type="match status" value="1"/>
</dbReference>
<keyword evidence="2" id="KW-0539">Nucleus</keyword>
<gene>
    <name evidence="6" type="ORF">MKW94_022254</name>
</gene>
<evidence type="ECO:0000313" key="6">
    <source>
        <dbReference type="EMBL" id="MCL7042997.1"/>
    </source>
</evidence>
<name>A0AA41VKJ0_PAPNU</name>
<keyword evidence="1 5" id="KW-0175">Coiled coil</keyword>
<comment type="similarity">
    <text evidence="4">Belongs to the CRWN family.</text>
</comment>
<evidence type="ECO:0000313" key="7">
    <source>
        <dbReference type="Proteomes" id="UP001177140"/>
    </source>
</evidence>
<evidence type="ECO:0000256" key="3">
    <source>
        <dbReference type="ARBA" id="ARBA00024186"/>
    </source>
</evidence>